<dbReference type="Proteomes" id="UP000078541">
    <property type="component" value="Unassembled WGS sequence"/>
</dbReference>
<name>A0A195FLX3_9HYME</name>
<dbReference type="EMBL" id="KQ981490">
    <property type="protein sequence ID" value="KYN41252.1"/>
    <property type="molecule type" value="Genomic_DNA"/>
</dbReference>
<protein>
    <submittedName>
        <fullName evidence="1">Uncharacterized protein</fullName>
    </submittedName>
</protein>
<proteinExistence type="predicted"/>
<dbReference type="AlphaFoldDB" id="A0A195FLX3"/>
<gene>
    <name evidence="1" type="ORF">ALC56_04403</name>
</gene>
<evidence type="ECO:0000313" key="1">
    <source>
        <dbReference type="EMBL" id="KYN41252.1"/>
    </source>
</evidence>
<evidence type="ECO:0000313" key="2">
    <source>
        <dbReference type="Proteomes" id="UP000078541"/>
    </source>
</evidence>
<reference evidence="1 2" key="1">
    <citation type="submission" date="2016-03" db="EMBL/GenBank/DDBJ databases">
        <title>Trachymyrmex septentrionalis WGS genome.</title>
        <authorList>
            <person name="Nygaard S."/>
            <person name="Hu H."/>
            <person name="Boomsma J."/>
            <person name="Zhang G."/>
        </authorList>
    </citation>
    <scope>NUCLEOTIDE SEQUENCE [LARGE SCALE GENOMIC DNA]</scope>
    <source>
        <strain evidence="1">Tsep2-gDNA-1</strain>
        <tissue evidence="1">Whole body</tissue>
    </source>
</reference>
<organism evidence="1 2">
    <name type="scientific">Trachymyrmex septentrionalis</name>
    <dbReference type="NCBI Taxonomy" id="34720"/>
    <lineage>
        <taxon>Eukaryota</taxon>
        <taxon>Metazoa</taxon>
        <taxon>Ecdysozoa</taxon>
        <taxon>Arthropoda</taxon>
        <taxon>Hexapoda</taxon>
        <taxon>Insecta</taxon>
        <taxon>Pterygota</taxon>
        <taxon>Neoptera</taxon>
        <taxon>Endopterygota</taxon>
        <taxon>Hymenoptera</taxon>
        <taxon>Apocrita</taxon>
        <taxon>Aculeata</taxon>
        <taxon>Formicoidea</taxon>
        <taxon>Formicidae</taxon>
        <taxon>Myrmicinae</taxon>
        <taxon>Trachymyrmex</taxon>
    </lineage>
</organism>
<accession>A0A195FLX3</accession>
<sequence length="116" mass="12996">MEGREGERGVRRAPNFHRARFITGCARGGEKRIEGKDGGAATHYYEAELPNFAGRYVVSTSSEPHESGRERRAAGEMVEGLGRGRVQCTTVMTMTPSHSIFWSRLYRVTSRTLLTF</sequence>
<keyword evidence="2" id="KW-1185">Reference proteome</keyword>